<dbReference type="AlphaFoldDB" id="A0AAP0LW31"/>
<evidence type="ECO:0000313" key="1">
    <source>
        <dbReference type="EMBL" id="KAK9183190.1"/>
    </source>
</evidence>
<evidence type="ECO:0000313" key="2">
    <source>
        <dbReference type="Proteomes" id="UP001428341"/>
    </source>
</evidence>
<dbReference type="EMBL" id="JBCGBO010000024">
    <property type="protein sequence ID" value="KAK9183190.1"/>
    <property type="molecule type" value="Genomic_DNA"/>
</dbReference>
<proteinExistence type="predicted"/>
<sequence length="140" mass="15766">MGICSNPMRGSQVEEVGVGALNGERLQKIDCSKIAGETEMKQMHREESIVEGKMKGKKRENKLIAAQEIMGSIGRVENIEERNNREQALGPLPNEELSSFDLCQKCLKQLDQFLIAHISVDIDYDMQRNELESTNIGLFL</sequence>
<keyword evidence="2" id="KW-1185">Reference proteome</keyword>
<organism evidence="1 2">
    <name type="scientific">Citrus x changshan-huyou</name>
    <dbReference type="NCBI Taxonomy" id="2935761"/>
    <lineage>
        <taxon>Eukaryota</taxon>
        <taxon>Viridiplantae</taxon>
        <taxon>Streptophyta</taxon>
        <taxon>Embryophyta</taxon>
        <taxon>Tracheophyta</taxon>
        <taxon>Spermatophyta</taxon>
        <taxon>Magnoliopsida</taxon>
        <taxon>eudicotyledons</taxon>
        <taxon>Gunneridae</taxon>
        <taxon>Pentapetalae</taxon>
        <taxon>rosids</taxon>
        <taxon>malvids</taxon>
        <taxon>Sapindales</taxon>
        <taxon>Rutaceae</taxon>
        <taxon>Aurantioideae</taxon>
        <taxon>Citrus</taxon>
    </lineage>
</organism>
<name>A0AAP0LW31_9ROSI</name>
<comment type="caution">
    <text evidence="1">The sequence shown here is derived from an EMBL/GenBank/DDBJ whole genome shotgun (WGS) entry which is preliminary data.</text>
</comment>
<accession>A0AAP0LW31</accession>
<protein>
    <submittedName>
        <fullName evidence="1">Uncharacterized protein</fullName>
    </submittedName>
</protein>
<gene>
    <name evidence="1" type="ORF">WN944_026339</name>
</gene>
<dbReference type="Proteomes" id="UP001428341">
    <property type="component" value="Unassembled WGS sequence"/>
</dbReference>
<reference evidence="1 2" key="1">
    <citation type="submission" date="2024-05" db="EMBL/GenBank/DDBJ databases">
        <title>Haplotype-resolved chromosome-level genome assembly of Huyou (Citrus changshanensis).</title>
        <authorList>
            <person name="Miao C."/>
            <person name="Chen W."/>
            <person name="Wu Y."/>
            <person name="Wang L."/>
            <person name="Zhao S."/>
            <person name="Grierson D."/>
            <person name="Xu C."/>
            <person name="Chen K."/>
        </authorList>
    </citation>
    <scope>NUCLEOTIDE SEQUENCE [LARGE SCALE GENOMIC DNA]</scope>
    <source>
        <strain evidence="1">01-14</strain>
        <tissue evidence="1">Leaf</tissue>
    </source>
</reference>